<keyword evidence="2" id="KW-1185">Reference proteome</keyword>
<dbReference type="Proteomes" id="UP000198555">
    <property type="component" value="Unassembled WGS sequence"/>
</dbReference>
<dbReference type="EMBL" id="FNWX01000040">
    <property type="protein sequence ID" value="SEH85481.1"/>
    <property type="molecule type" value="Genomic_DNA"/>
</dbReference>
<proteinExistence type="predicted"/>
<reference evidence="2" key="1">
    <citation type="submission" date="2016-10" db="EMBL/GenBank/DDBJ databases">
        <authorList>
            <person name="Varghese N."/>
            <person name="Submissions S."/>
        </authorList>
    </citation>
    <scope>NUCLEOTIDE SEQUENCE [LARGE SCALE GENOMIC DNA]</scope>
    <source>
        <strain evidence="2">DSM 19326</strain>
    </source>
</reference>
<evidence type="ECO:0000313" key="1">
    <source>
        <dbReference type="EMBL" id="SEH85481.1"/>
    </source>
</evidence>
<name>A0A1H6LLF4_9FLAO</name>
<dbReference type="Pfam" id="PF08889">
    <property type="entry name" value="WbqC"/>
    <property type="match status" value="1"/>
</dbReference>
<accession>A0A1H6LLF4</accession>
<dbReference type="AlphaFoldDB" id="A0A1H6LLF4"/>
<gene>
    <name evidence="1" type="ORF">SAMN05421793_14013</name>
</gene>
<evidence type="ECO:0000313" key="2">
    <source>
        <dbReference type="Proteomes" id="UP000198555"/>
    </source>
</evidence>
<organism evidence="1 2">
    <name type="scientific">Epilithonimonas hominis</name>
    <dbReference type="NCBI Taxonomy" id="420404"/>
    <lineage>
        <taxon>Bacteria</taxon>
        <taxon>Pseudomonadati</taxon>
        <taxon>Bacteroidota</taxon>
        <taxon>Flavobacteriia</taxon>
        <taxon>Flavobacteriales</taxon>
        <taxon>Weeksellaceae</taxon>
        <taxon>Chryseobacterium group</taxon>
        <taxon>Epilithonimonas</taxon>
    </lineage>
</organism>
<dbReference type="STRING" id="420404.SAMN05421793_14013"/>
<protein>
    <submittedName>
        <fullName evidence="1">WbqC-like protein family protein</fullName>
    </submittedName>
</protein>
<dbReference type="InterPro" id="IPR014985">
    <property type="entry name" value="WbqC"/>
</dbReference>
<sequence>MPLLSGLWAFSFKNNNTTLCHRFIIFGKVFLITIMKNKILLPIFYLPPISWFSIFLDGDNHIFLEQFENFPKQTYRNRTAIYGANGKLPLIIPIKHNGKREMKDIEISYSEDWQKLHWKSIKTAYQSTPYFEFYEDRLKSIFDEEISSLLEFNLKTIKVILQILKTEKDFQLTEEYIKQPEAQDLREQFSAKTESNFQMEAYYQSFADKYGFIKDLSILDLLCNIGPESMTYMKTIKLN</sequence>